<evidence type="ECO:0000259" key="11">
    <source>
        <dbReference type="PROSITE" id="PS51471"/>
    </source>
</evidence>
<protein>
    <recommendedName>
        <fullName evidence="4">2-oxoglutarate-dependent ethylene/succinate-forming enzyme</fullName>
        <ecNumber evidence="3">1.13.12.19</ecNumber>
        <ecNumber evidence="2">1.14.20.7</ecNumber>
    </recommendedName>
    <alternativeName>
        <fullName evidence="6">2-oxoglutarate dioxygenase (ethylene-forming)</fullName>
    </alternativeName>
    <alternativeName>
        <fullName evidence="7">2-oxoglutarate/L-arginine monooxygenase/decarboxylase (succinate-forming)</fullName>
    </alternativeName>
</protein>
<evidence type="ECO:0000256" key="5">
    <source>
        <dbReference type="ARBA" id="ARBA00022666"/>
    </source>
</evidence>
<dbReference type="InterPro" id="IPR027443">
    <property type="entry name" value="IPNS-like_sf"/>
</dbReference>
<dbReference type="RefSeq" id="WP_345246534.1">
    <property type="nucleotide sequence ID" value="NZ_BAABHD010000073.1"/>
</dbReference>
<keyword evidence="13" id="KW-1185">Reference proteome</keyword>
<name>A0ABP8NBN2_9BACT</name>
<dbReference type="PANTHER" id="PTHR47990">
    <property type="entry name" value="2-OXOGLUTARATE (2OG) AND FE(II)-DEPENDENT OXYGENASE SUPERFAMILY PROTEIN-RELATED"/>
    <property type="match status" value="1"/>
</dbReference>
<accession>A0ABP8NBN2</accession>
<dbReference type="InterPro" id="IPR044861">
    <property type="entry name" value="IPNS-like_FE2OG_OXY"/>
</dbReference>
<dbReference type="InterPro" id="IPR005123">
    <property type="entry name" value="Oxoglu/Fe-dep_dioxygenase_dom"/>
</dbReference>
<gene>
    <name evidence="12" type="ORF">GCM10023189_41010</name>
</gene>
<comment type="caution">
    <text evidence="12">The sequence shown here is derived from an EMBL/GenBank/DDBJ whole genome shotgun (WGS) entry which is preliminary data.</text>
</comment>
<comment type="catalytic activity">
    <reaction evidence="9">
        <text>L-arginine + 2-oxoglutarate + O2 = guanidine + L-glutamate 5-semialdehyde + succinate + CO2</text>
        <dbReference type="Rhea" id="RHEA:31535"/>
        <dbReference type="ChEBI" id="CHEBI:15379"/>
        <dbReference type="ChEBI" id="CHEBI:16526"/>
        <dbReference type="ChEBI" id="CHEBI:16810"/>
        <dbReference type="ChEBI" id="CHEBI:30031"/>
        <dbReference type="ChEBI" id="CHEBI:30087"/>
        <dbReference type="ChEBI" id="CHEBI:32682"/>
        <dbReference type="ChEBI" id="CHEBI:58066"/>
        <dbReference type="EC" id="1.14.20.7"/>
    </reaction>
</comment>
<organism evidence="12 13">
    <name type="scientific">Nibrella saemangeumensis</name>
    <dbReference type="NCBI Taxonomy" id="1084526"/>
    <lineage>
        <taxon>Bacteria</taxon>
        <taxon>Pseudomonadati</taxon>
        <taxon>Bacteroidota</taxon>
        <taxon>Cytophagia</taxon>
        <taxon>Cytophagales</taxon>
        <taxon>Spirosomataceae</taxon>
        <taxon>Nibrella</taxon>
    </lineage>
</organism>
<evidence type="ECO:0000256" key="4">
    <source>
        <dbReference type="ARBA" id="ARBA00019045"/>
    </source>
</evidence>
<dbReference type="Pfam" id="PF14226">
    <property type="entry name" value="DIOX_N"/>
    <property type="match status" value="1"/>
</dbReference>
<evidence type="ECO:0000313" key="13">
    <source>
        <dbReference type="Proteomes" id="UP001501175"/>
    </source>
</evidence>
<comment type="pathway">
    <text evidence="1">Alkene biosynthesis; ethylene biosynthesis via 2-oxoglutarate.</text>
</comment>
<evidence type="ECO:0000313" key="12">
    <source>
        <dbReference type="EMBL" id="GAA4463227.1"/>
    </source>
</evidence>
<keyword evidence="10" id="KW-0560">Oxidoreductase</keyword>
<dbReference type="Gene3D" id="2.60.120.330">
    <property type="entry name" value="B-lactam Antibiotic, Isopenicillin N Synthase, Chain"/>
    <property type="match status" value="1"/>
</dbReference>
<comment type="similarity">
    <text evidence="10">Belongs to the iron/ascorbate-dependent oxidoreductase family.</text>
</comment>
<dbReference type="Pfam" id="PF03171">
    <property type="entry name" value="2OG-FeII_Oxy"/>
    <property type="match status" value="1"/>
</dbReference>
<dbReference type="PROSITE" id="PS51471">
    <property type="entry name" value="FE2OG_OXY"/>
    <property type="match status" value="1"/>
</dbReference>
<sequence>MQTELKKEHENWDFSARQHSQLNWYAETDAPPGVPVIDLSILRGAEGAGERQRALDALREAVTKSGFFYVKNYGITDKEIEAISNATRGFFGHPEDYKQAFDRHEQVRGYTGYRLESTARFFGTGQGKDLCMKYTMGPELSPEEVRERITSEEDIASNAYSPNIFPDAGFRDAWVNYYERIHRTSLDLLEAMGEALNLSPESRSVLSEMLIEKSCGELRFFQYPDVPLNACADVPGNGTDRMAAHFDMDVITLLYQTPCENGFISLEALIGDEFVKIPAIRGTLVVNLGEVLRLLMGNFIKATIHRVVRPPQRYHLGSARDVLVFFQAPPLNARLRPLLLEPGVGSDTIFDQLYREAGGIGYVTFSQLRARLFGEFIRHMEVSDAKHESDAHLFSKQ</sequence>
<feature type="domain" description="Fe2OG dioxygenase" evidence="11">
    <location>
        <begin position="213"/>
        <end position="329"/>
    </location>
</feature>
<evidence type="ECO:0000256" key="6">
    <source>
        <dbReference type="ARBA" id="ARBA00031011"/>
    </source>
</evidence>
<keyword evidence="10" id="KW-0479">Metal-binding</keyword>
<dbReference type="InterPro" id="IPR050231">
    <property type="entry name" value="Iron_ascorbate_oxido_reductase"/>
</dbReference>
<evidence type="ECO:0000256" key="2">
    <source>
        <dbReference type="ARBA" id="ARBA00012293"/>
    </source>
</evidence>
<dbReference type="EMBL" id="BAABHD010000073">
    <property type="protein sequence ID" value="GAA4463227.1"/>
    <property type="molecule type" value="Genomic_DNA"/>
</dbReference>
<evidence type="ECO:0000256" key="9">
    <source>
        <dbReference type="ARBA" id="ARBA00049359"/>
    </source>
</evidence>
<reference evidence="13" key="1">
    <citation type="journal article" date="2019" name="Int. J. Syst. Evol. Microbiol.">
        <title>The Global Catalogue of Microorganisms (GCM) 10K type strain sequencing project: providing services to taxonomists for standard genome sequencing and annotation.</title>
        <authorList>
            <consortium name="The Broad Institute Genomics Platform"/>
            <consortium name="The Broad Institute Genome Sequencing Center for Infectious Disease"/>
            <person name="Wu L."/>
            <person name="Ma J."/>
        </authorList>
    </citation>
    <scope>NUCLEOTIDE SEQUENCE [LARGE SCALE GENOMIC DNA]</scope>
    <source>
        <strain evidence="13">JCM 17927</strain>
    </source>
</reference>
<dbReference type="EC" id="1.14.20.7" evidence="2"/>
<dbReference type="SUPFAM" id="SSF51197">
    <property type="entry name" value="Clavaminate synthase-like"/>
    <property type="match status" value="1"/>
</dbReference>
<dbReference type="InterPro" id="IPR026992">
    <property type="entry name" value="DIOX_N"/>
</dbReference>
<evidence type="ECO:0000256" key="1">
    <source>
        <dbReference type="ARBA" id="ARBA00004767"/>
    </source>
</evidence>
<dbReference type="Proteomes" id="UP001501175">
    <property type="component" value="Unassembled WGS sequence"/>
</dbReference>
<dbReference type="EC" id="1.13.12.19" evidence="3"/>
<evidence type="ECO:0000256" key="3">
    <source>
        <dbReference type="ARBA" id="ARBA00012531"/>
    </source>
</evidence>
<keyword evidence="10" id="KW-0408">Iron</keyword>
<comment type="catalytic activity">
    <reaction evidence="8">
        <text>2-oxoglutarate + O2 + 2 H(+) = ethene + 3 CO2 + H2O</text>
        <dbReference type="Rhea" id="RHEA:31523"/>
        <dbReference type="ChEBI" id="CHEBI:15377"/>
        <dbReference type="ChEBI" id="CHEBI:15378"/>
        <dbReference type="ChEBI" id="CHEBI:15379"/>
        <dbReference type="ChEBI" id="CHEBI:16526"/>
        <dbReference type="ChEBI" id="CHEBI:16810"/>
        <dbReference type="ChEBI" id="CHEBI:18153"/>
        <dbReference type="EC" id="1.13.12.19"/>
    </reaction>
</comment>
<proteinExistence type="inferred from homology"/>
<keyword evidence="5" id="KW-0266">Ethylene biosynthesis</keyword>
<evidence type="ECO:0000256" key="10">
    <source>
        <dbReference type="RuleBase" id="RU003682"/>
    </source>
</evidence>
<evidence type="ECO:0000256" key="8">
    <source>
        <dbReference type="ARBA" id="ARBA00047725"/>
    </source>
</evidence>
<evidence type="ECO:0000256" key="7">
    <source>
        <dbReference type="ARBA" id="ARBA00031282"/>
    </source>
</evidence>